<proteinExistence type="predicted"/>
<feature type="compositionally biased region" description="Polar residues" evidence="1">
    <location>
        <begin position="171"/>
        <end position="188"/>
    </location>
</feature>
<feature type="region of interest" description="Disordered" evidence="1">
    <location>
        <begin position="53"/>
        <end position="72"/>
    </location>
</feature>
<dbReference type="EMBL" id="CAUYUJ010017826">
    <property type="protein sequence ID" value="CAK0878234.1"/>
    <property type="molecule type" value="Genomic_DNA"/>
</dbReference>
<sequence>VGGGLLLVCGSLTCTALVVKRERRKRKDATIDHAVFDVDKRSPLKEAATAARGELAAEAADNTSLPPTPREDLDRRVYDLDALAEIISRPLPNGAERGGMAGAGGPFTPTRNSLSPAGVDWAFHPATREESAMSGLSAEPMANRAHRHDMWSLDMEPVEHPPSSADALGSPGQQFSAPGSPQSFRMTL</sequence>
<evidence type="ECO:0000313" key="3">
    <source>
        <dbReference type="EMBL" id="CAK0878234.1"/>
    </source>
</evidence>
<gene>
    <name evidence="3" type="ORF">PCOR1329_LOCUS62065</name>
</gene>
<feature type="region of interest" description="Disordered" evidence="1">
    <location>
        <begin position="155"/>
        <end position="188"/>
    </location>
</feature>
<dbReference type="Proteomes" id="UP001189429">
    <property type="component" value="Unassembled WGS sequence"/>
</dbReference>
<reference evidence="3" key="1">
    <citation type="submission" date="2023-10" db="EMBL/GenBank/DDBJ databases">
        <authorList>
            <person name="Chen Y."/>
            <person name="Shah S."/>
            <person name="Dougan E. K."/>
            <person name="Thang M."/>
            <person name="Chan C."/>
        </authorList>
    </citation>
    <scope>NUCLEOTIDE SEQUENCE [LARGE SCALE GENOMIC DNA]</scope>
</reference>
<evidence type="ECO:0000256" key="2">
    <source>
        <dbReference type="SAM" id="SignalP"/>
    </source>
</evidence>
<protein>
    <submittedName>
        <fullName evidence="3">Uncharacterized protein</fullName>
    </submittedName>
</protein>
<keyword evidence="2" id="KW-0732">Signal</keyword>
<organism evidence="3 4">
    <name type="scientific">Prorocentrum cordatum</name>
    <dbReference type="NCBI Taxonomy" id="2364126"/>
    <lineage>
        <taxon>Eukaryota</taxon>
        <taxon>Sar</taxon>
        <taxon>Alveolata</taxon>
        <taxon>Dinophyceae</taxon>
        <taxon>Prorocentrales</taxon>
        <taxon>Prorocentraceae</taxon>
        <taxon>Prorocentrum</taxon>
    </lineage>
</organism>
<accession>A0ABN9W0I9</accession>
<comment type="caution">
    <text evidence="3">The sequence shown here is derived from an EMBL/GenBank/DDBJ whole genome shotgun (WGS) entry which is preliminary data.</text>
</comment>
<name>A0ABN9W0I9_9DINO</name>
<feature type="non-terminal residue" evidence="3">
    <location>
        <position position="1"/>
    </location>
</feature>
<evidence type="ECO:0000313" key="4">
    <source>
        <dbReference type="Proteomes" id="UP001189429"/>
    </source>
</evidence>
<feature type="chain" id="PRO_5045508732" evidence="2">
    <location>
        <begin position="17"/>
        <end position="188"/>
    </location>
</feature>
<keyword evidence="4" id="KW-1185">Reference proteome</keyword>
<feature type="signal peptide" evidence="2">
    <location>
        <begin position="1"/>
        <end position="16"/>
    </location>
</feature>
<evidence type="ECO:0000256" key="1">
    <source>
        <dbReference type="SAM" id="MobiDB-lite"/>
    </source>
</evidence>